<organism evidence="7 8">
    <name type="scientific">Antricoccus suffuscus</name>
    <dbReference type="NCBI Taxonomy" id="1629062"/>
    <lineage>
        <taxon>Bacteria</taxon>
        <taxon>Bacillati</taxon>
        <taxon>Actinomycetota</taxon>
        <taxon>Actinomycetes</taxon>
        <taxon>Geodermatophilales</taxon>
        <taxon>Antricoccaceae</taxon>
        <taxon>Antricoccus</taxon>
    </lineage>
</organism>
<sequence length="334" mass="35857">MARTVELRSDTFTKPTDEMRAAMAQADVGDDVWGTDPTVAALQEKCASLFGFEDALYVVSGTMSNQLALRLLVAPGQELLCHEDAHIVMYERGAAAVHGQISTRTWTSPAPEDDLDWIETMIRADGFHAVPTAAIEIENTHTARGGMVTPVDSLRAIRTMTTVNGVRVHCDGARIWNAHVASGLELSECGSLFDTMSVCLSKGLGAPIGSVLLGTRDQMDEAREMRARLGGGWRQAGILAAAGIYAIDNHIDRLADDHRHAQRLASAAGTPPGRTQTNIVLFEVPDALHFVDEAAAEGVLCSAVAPSTVRLVTHLGVTEEDVDYACEILQKLTD</sequence>
<comment type="cofactor">
    <cofactor evidence="1">
        <name>pyridoxal 5'-phosphate</name>
        <dbReference type="ChEBI" id="CHEBI:597326"/>
    </cofactor>
</comment>
<dbReference type="EMBL" id="PVUE01000010">
    <property type="protein sequence ID" value="PRZ41384.1"/>
    <property type="molecule type" value="Genomic_DNA"/>
</dbReference>
<dbReference type="Proteomes" id="UP000237752">
    <property type="component" value="Unassembled WGS sequence"/>
</dbReference>
<dbReference type="PIRSF" id="PIRSF017617">
    <property type="entry name" value="Thr_aldolase"/>
    <property type="match status" value="1"/>
</dbReference>
<keyword evidence="4" id="KW-0456">Lyase</keyword>
<accession>A0A2T0ZYL5</accession>
<comment type="caution">
    <text evidence="7">The sequence shown here is derived from an EMBL/GenBank/DDBJ whole genome shotgun (WGS) entry which is preliminary data.</text>
</comment>
<dbReference type="Pfam" id="PF01212">
    <property type="entry name" value="Beta_elim_lyase"/>
    <property type="match status" value="1"/>
</dbReference>
<dbReference type="SUPFAM" id="SSF53383">
    <property type="entry name" value="PLP-dependent transferases"/>
    <property type="match status" value="1"/>
</dbReference>
<evidence type="ECO:0000313" key="8">
    <source>
        <dbReference type="Proteomes" id="UP000237752"/>
    </source>
</evidence>
<evidence type="ECO:0000256" key="4">
    <source>
        <dbReference type="ARBA" id="ARBA00023239"/>
    </source>
</evidence>
<dbReference type="NCBIfam" id="NF041359">
    <property type="entry name" value="GntG_guanitoxin"/>
    <property type="match status" value="1"/>
</dbReference>
<dbReference type="GO" id="GO:0005829">
    <property type="term" value="C:cytosol"/>
    <property type="evidence" value="ECO:0007669"/>
    <property type="project" value="TreeGrafter"/>
</dbReference>
<evidence type="ECO:0000313" key="7">
    <source>
        <dbReference type="EMBL" id="PRZ41384.1"/>
    </source>
</evidence>
<feature type="modified residue" description="N6-(pyridoxal phosphate)lysine" evidence="5">
    <location>
        <position position="202"/>
    </location>
</feature>
<dbReference type="OrthoDB" id="9774495at2"/>
<proteinExistence type="inferred from homology"/>
<evidence type="ECO:0000256" key="2">
    <source>
        <dbReference type="ARBA" id="ARBA00006966"/>
    </source>
</evidence>
<comment type="similarity">
    <text evidence="2">Belongs to the threonine aldolase family.</text>
</comment>
<evidence type="ECO:0000256" key="3">
    <source>
        <dbReference type="ARBA" id="ARBA00022898"/>
    </source>
</evidence>
<dbReference type="Gene3D" id="3.40.640.10">
    <property type="entry name" value="Type I PLP-dependent aspartate aminotransferase-like (Major domain)"/>
    <property type="match status" value="1"/>
</dbReference>
<feature type="domain" description="Aromatic amino acid beta-eliminating lyase/threonine aldolase" evidence="6">
    <location>
        <begin position="6"/>
        <end position="281"/>
    </location>
</feature>
<dbReference type="GO" id="GO:0008732">
    <property type="term" value="F:L-allo-threonine aldolase activity"/>
    <property type="evidence" value="ECO:0007669"/>
    <property type="project" value="TreeGrafter"/>
</dbReference>
<evidence type="ECO:0000259" key="6">
    <source>
        <dbReference type="Pfam" id="PF01212"/>
    </source>
</evidence>
<dbReference type="PANTHER" id="PTHR48097">
    <property type="entry name" value="L-THREONINE ALDOLASE-RELATED"/>
    <property type="match status" value="1"/>
</dbReference>
<gene>
    <name evidence="7" type="ORF">CLV47_110112</name>
</gene>
<dbReference type="InterPro" id="IPR001597">
    <property type="entry name" value="ArAA_b-elim_lyase/Thr_aldolase"/>
</dbReference>
<dbReference type="InterPro" id="IPR015424">
    <property type="entry name" value="PyrdxlP-dep_Trfase"/>
</dbReference>
<dbReference type="FunFam" id="3.40.640.10:FF:000030">
    <property type="entry name" value="Low-specificity L-threonine aldolase"/>
    <property type="match status" value="1"/>
</dbReference>
<dbReference type="GO" id="GO:0006545">
    <property type="term" value="P:glycine biosynthetic process"/>
    <property type="evidence" value="ECO:0007669"/>
    <property type="project" value="TreeGrafter"/>
</dbReference>
<dbReference type="InterPro" id="IPR023603">
    <property type="entry name" value="Low_specificity_L-TA-like"/>
</dbReference>
<name>A0A2T0ZYL5_9ACTN</name>
<reference evidence="7 8" key="1">
    <citation type="submission" date="2018-03" db="EMBL/GenBank/DDBJ databases">
        <title>Genomic Encyclopedia of Archaeal and Bacterial Type Strains, Phase II (KMG-II): from individual species to whole genera.</title>
        <authorList>
            <person name="Goeker M."/>
        </authorList>
    </citation>
    <scope>NUCLEOTIDE SEQUENCE [LARGE SCALE GENOMIC DNA]</scope>
    <source>
        <strain evidence="7 8">DSM 100065</strain>
    </source>
</reference>
<dbReference type="RefSeq" id="WP_106349458.1">
    <property type="nucleotide sequence ID" value="NZ_PVUE01000010.1"/>
</dbReference>
<keyword evidence="3" id="KW-0663">Pyridoxal phosphate</keyword>
<protein>
    <submittedName>
        <fullName evidence="7">L-threonine aldolase</fullName>
    </submittedName>
</protein>
<dbReference type="PANTHER" id="PTHR48097:SF9">
    <property type="entry name" value="L-THREONINE ALDOLASE"/>
    <property type="match status" value="1"/>
</dbReference>
<dbReference type="InterPro" id="IPR015421">
    <property type="entry name" value="PyrdxlP-dep_Trfase_major"/>
</dbReference>
<keyword evidence="8" id="KW-1185">Reference proteome</keyword>
<dbReference type="Gene3D" id="3.90.1150.10">
    <property type="entry name" value="Aspartate Aminotransferase, domain 1"/>
    <property type="match status" value="1"/>
</dbReference>
<dbReference type="AlphaFoldDB" id="A0A2T0ZYL5"/>
<dbReference type="InterPro" id="IPR015422">
    <property type="entry name" value="PyrdxlP-dep_Trfase_small"/>
</dbReference>
<evidence type="ECO:0000256" key="5">
    <source>
        <dbReference type="PIRSR" id="PIRSR017617-1"/>
    </source>
</evidence>
<evidence type="ECO:0000256" key="1">
    <source>
        <dbReference type="ARBA" id="ARBA00001933"/>
    </source>
</evidence>
<dbReference type="GO" id="GO:0006567">
    <property type="term" value="P:L-threonine catabolic process"/>
    <property type="evidence" value="ECO:0007669"/>
    <property type="project" value="TreeGrafter"/>
</dbReference>